<evidence type="ECO:0000313" key="2">
    <source>
        <dbReference type="Proteomes" id="UP000279275"/>
    </source>
</evidence>
<dbReference type="EMBL" id="RFFH01000003">
    <property type="protein sequence ID" value="RMI33615.1"/>
    <property type="molecule type" value="Genomic_DNA"/>
</dbReference>
<sequence length="142" mass="15541">MVDVNTDIATAAEQAVAMSRDRDGQVLDYSEASLAIVEDLLAEISSYAADMTEVEVQTLAECVGCYVLEVGRRACGGRYQWFDQREQPVLVVEGPGICIAMITWDRVRGRIKGDPGDNIPFFYAGFARRARAAEPGTDALFV</sequence>
<gene>
    <name evidence="1" type="ORF">EBN03_10980</name>
</gene>
<evidence type="ECO:0000313" key="1">
    <source>
        <dbReference type="EMBL" id="RMI33615.1"/>
    </source>
</evidence>
<name>A0A3M2LCB4_9NOCA</name>
<keyword evidence="2" id="KW-1185">Reference proteome</keyword>
<evidence type="ECO:0008006" key="3">
    <source>
        <dbReference type="Google" id="ProtNLM"/>
    </source>
</evidence>
<comment type="caution">
    <text evidence="1">The sequence shown here is derived from an EMBL/GenBank/DDBJ whole genome shotgun (WGS) entry which is preliminary data.</text>
</comment>
<accession>A0A3M2LCB4</accession>
<proteinExistence type="predicted"/>
<organism evidence="1 2">
    <name type="scientific">Nocardia stercoris</name>
    <dbReference type="NCBI Taxonomy" id="2483361"/>
    <lineage>
        <taxon>Bacteria</taxon>
        <taxon>Bacillati</taxon>
        <taxon>Actinomycetota</taxon>
        <taxon>Actinomycetes</taxon>
        <taxon>Mycobacteriales</taxon>
        <taxon>Nocardiaceae</taxon>
        <taxon>Nocardia</taxon>
    </lineage>
</organism>
<dbReference type="Proteomes" id="UP000279275">
    <property type="component" value="Unassembled WGS sequence"/>
</dbReference>
<dbReference type="RefSeq" id="WP_122187814.1">
    <property type="nucleotide sequence ID" value="NZ_RFFH01000003.1"/>
</dbReference>
<dbReference type="AlphaFoldDB" id="A0A3M2LCB4"/>
<reference evidence="1 2" key="1">
    <citation type="submission" date="2018-10" db="EMBL/GenBank/DDBJ databases">
        <title>Isolation from cow dung.</title>
        <authorList>
            <person name="Ling L."/>
        </authorList>
    </citation>
    <scope>NUCLEOTIDE SEQUENCE [LARGE SCALE GENOMIC DNA]</scope>
    <source>
        <strain evidence="1 2">NEAU-LL90</strain>
    </source>
</reference>
<protein>
    <recommendedName>
        <fullName evidence="3">DUF3806 domain-containing protein</fullName>
    </recommendedName>
</protein>
<dbReference type="OrthoDB" id="8850210at2"/>